<evidence type="ECO:0000313" key="3">
    <source>
        <dbReference type="RefSeq" id="XP_010908155.1"/>
    </source>
</evidence>
<feature type="compositionally biased region" description="Basic and acidic residues" evidence="1">
    <location>
        <begin position="16"/>
        <end position="28"/>
    </location>
</feature>
<dbReference type="KEGG" id="egu:105034633"/>
<evidence type="ECO:0000313" key="2">
    <source>
        <dbReference type="Proteomes" id="UP000504607"/>
    </source>
</evidence>
<protein>
    <submittedName>
        <fullName evidence="3">Uncharacterized protein LOC105034633</fullName>
    </submittedName>
</protein>
<organism evidence="2 3">
    <name type="scientific">Elaeis guineensis var. tenera</name>
    <name type="common">Oil palm</name>
    <dbReference type="NCBI Taxonomy" id="51953"/>
    <lineage>
        <taxon>Eukaryota</taxon>
        <taxon>Viridiplantae</taxon>
        <taxon>Streptophyta</taxon>
        <taxon>Embryophyta</taxon>
        <taxon>Tracheophyta</taxon>
        <taxon>Spermatophyta</taxon>
        <taxon>Magnoliopsida</taxon>
        <taxon>Liliopsida</taxon>
        <taxon>Arecaceae</taxon>
        <taxon>Arecoideae</taxon>
        <taxon>Cocoseae</taxon>
        <taxon>Elaeidinae</taxon>
        <taxon>Elaeis</taxon>
    </lineage>
</organism>
<dbReference type="AlphaFoldDB" id="A0A6I9QG94"/>
<dbReference type="Proteomes" id="UP000504607">
    <property type="component" value="Unplaced"/>
</dbReference>
<proteinExistence type="predicted"/>
<evidence type="ECO:0000256" key="1">
    <source>
        <dbReference type="SAM" id="MobiDB-lite"/>
    </source>
</evidence>
<reference evidence="3" key="1">
    <citation type="submission" date="2025-08" db="UniProtKB">
        <authorList>
            <consortium name="RefSeq"/>
        </authorList>
    </citation>
    <scope>IDENTIFICATION</scope>
</reference>
<keyword evidence="2" id="KW-1185">Reference proteome</keyword>
<dbReference type="PANTHER" id="PTHR35318:SF2">
    <property type="entry name" value="OS08G0138900 PROTEIN"/>
    <property type="match status" value="1"/>
</dbReference>
<gene>
    <name evidence="3" type="primary">LOC105034633</name>
</gene>
<dbReference type="OrthoDB" id="10438604at2759"/>
<name>A0A6I9QG94_ELAGV</name>
<dbReference type="InParanoid" id="A0A6I9QG94"/>
<dbReference type="FunCoup" id="A0A6I9QG94">
    <property type="interactions" value="8"/>
</dbReference>
<dbReference type="GeneID" id="105034633"/>
<accession>A0A6I9QG94</accession>
<dbReference type="PANTHER" id="PTHR35318">
    <property type="entry name" value="BNAA10G08410D PROTEIN"/>
    <property type="match status" value="1"/>
</dbReference>
<sequence length="122" mass="12816">MRLLELVPCACTALGPEEKPPAGRRELETAPLSPAPSKRRRRAGYGGSASWRPSLGTIAEVSAAAAAAAGEKEVRPVGRLGKAMAGQTGSASRVLPRWHGDDYRQIGVTATMPTFAPTAFLF</sequence>
<feature type="region of interest" description="Disordered" evidence="1">
    <location>
        <begin position="14"/>
        <end position="48"/>
    </location>
</feature>
<dbReference type="RefSeq" id="XP_010908155.1">
    <property type="nucleotide sequence ID" value="XM_010909853.3"/>
</dbReference>